<dbReference type="PROSITE" id="PS51832">
    <property type="entry name" value="HD_GYP"/>
    <property type="match status" value="1"/>
</dbReference>
<dbReference type="EC" id="3.1.4.52" evidence="4"/>
<feature type="transmembrane region" description="Helical" evidence="1">
    <location>
        <begin position="210"/>
        <end position="230"/>
    </location>
</feature>
<evidence type="ECO:0000259" key="3">
    <source>
        <dbReference type="PROSITE" id="PS51832"/>
    </source>
</evidence>
<dbReference type="NCBIfam" id="TIGR00277">
    <property type="entry name" value="HDIG"/>
    <property type="match status" value="1"/>
</dbReference>
<keyword evidence="4" id="KW-0378">Hydrolase</keyword>
<feature type="domain" description="HD" evidence="2">
    <location>
        <begin position="254"/>
        <end position="376"/>
    </location>
</feature>
<keyword evidence="1" id="KW-0812">Transmembrane</keyword>
<evidence type="ECO:0000256" key="1">
    <source>
        <dbReference type="SAM" id="Phobius"/>
    </source>
</evidence>
<dbReference type="Proteomes" id="UP000052015">
    <property type="component" value="Unassembled WGS sequence"/>
</dbReference>
<dbReference type="SMART" id="SM00471">
    <property type="entry name" value="HDc"/>
    <property type="match status" value="1"/>
</dbReference>
<keyword evidence="1" id="KW-0472">Membrane</keyword>
<dbReference type="RefSeq" id="WP_057976943.1">
    <property type="nucleotide sequence ID" value="NZ_LKHP01000002.1"/>
</dbReference>
<comment type="caution">
    <text evidence="4">The sequence shown here is derived from an EMBL/GenBank/DDBJ whole genome shotgun (WGS) entry which is preliminary data.</text>
</comment>
<feature type="transmembrane region" description="Helical" evidence="1">
    <location>
        <begin position="111"/>
        <end position="136"/>
    </location>
</feature>
<dbReference type="PANTHER" id="PTHR43155">
    <property type="entry name" value="CYCLIC DI-GMP PHOSPHODIESTERASE PA4108-RELATED"/>
    <property type="match status" value="1"/>
</dbReference>
<gene>
    <name evidence="4" type="primary">rpfG_3</name>
    <name evidence="4" type="ORF">ABG79_00592</name>
</gene>
<dbReference type="AlphaFoldDB" id="A0A0R3JW47"/>
<accession>A0A0R3JW47</accession>
<dbReference type="EMBL" id="LKHP01000002">
    <property type="protein sequence ID" value="KRQ87787.1"/>
    <property type="molecule type" value="Genomic_DNA"/>
</dbReference>
<name>A0A0R3JW47_CALMK</name>
<feature type="transmembrane region" description="Helical" evidence="1">
    <location>
        <begin position="6"/>
        <end position="25"/>
    </location>
</feature>
<sequence>MRKDNFKLYSYLFLIYLIAICLFYSAAKVNTFTSINIDGIIIFSLLAIISDSLPVEYKNILVSTTFAIAIAVVSIFNTFWSMVIISMGVLFRMYKSDGKINHLFNIPPYKLLFNVSNYAISTYFTSISTLYISNFFKNNLHLTEGLQFLVSIIVFLFVNSSIISILIMILTNDNFLLILKSHINFGFLNIVSMAPLGYLLAYLYKTNNLIGIIVVMILVLFARYSFILYIESKSKYMQTVEALMHALESRDKYTEGHSRNVAKYVELIARELKFSESKIEELILASYLHDIGKIGISDSILNKQGKLTDEEYNIIKTHPVIGYNIVTDIKDLGNIPEIVRHHHEKYDGTGYPDKKGGDELSLDVYILQLADAVDAMATNRIYREALTWDEIHSELIKNRGTQFHPLIVDTFLKVCEKNNPCLERG</sequence>
<keyword evidence="5" id="KW-1185">Reference proteome</keyword>
<organism evidence="4 5">
    <name type="scientific">Caloramator mitchellensis</name>
    <dbReference type="NCBI Taxonomy" id="908809"/>
    <lineage>
        <taxon>Bacteria</taxon>
        <taxon>Bacillati</taxon>
        <taxon>Bacillota</taxon>
        <taxon>Clostridia</taxon>
        <taxon>Eubacteriales</taxon>
        <taxon>Clostridiaceae</taxon>
        <taxon>Caloramator</taxon>
    </lineage>
</organism>
<dbReference type="InterPro" id="IPR003607">
    <property type="entry name" value="HD/PDEase_dom"/>
</dbReference>
<feature type="transmembrane region" description="Helical" evidence="1">
    <location>
        <begin position="183"/>
        <end position="204"/>
    </location>
</feature>
<evidence type="ECO:0000313" key="4">
    <source>
        <dbReference type="EMBL" id="KRQ87787.1"/>
    </source>
</evidence>
<keyword evidence="1" id="KW-1133">Transmembrane helix</keyword>
<evidence type="ECO:0000313" key="5">
    <source>
        <dbReference type="Proteomes" id="UP000052015"/>
    </source>
</evidence>
<dbReference type="GO" id="GO:0071111">
    <property type="term" value="F:cyclic-guanylate-specific phosphodiesterase activity"/>
    <property type="evidence" value="ECO:0007669"/>
    <property type="project" value="UniProtKB-EC"/>
</dbReference>
<dbReference type="Pfam" id="PF13487">
    <property type="entry name" value="HD_5"/>
    <property type="match status" value="1"/>
</dbReference>
<feature type="domain" description="HD-GYP" evidence="3">
    <location>
        <begin position="232"/>
        <end position="425"/>
    </location>
</feature>
<protein>
    <submittedName>
        <fullName evidence="4">Cyclic di-GMP phosphodiesterase response regulator RpfG</fullName>
        <ecNumber evidence="4">3.1.4.52</ecNumber>
    </submittedName>
</protein>
<dbReference type="CDD" id="cd00077">
    <property type="entry name" value="HDc"/>
    <property type="match status" value="1"/>
</dbReference>
<dbReference type="InterPro" id="IPR006675">
    <property type="entry name" value="HDIG_dom"/>
</dbReference>
<dbReference type="SUPFAM" id="SSF109604">
    <property type="entry name" value="HD-domain/PDEase-like"/>
    <property type="match status" value="1"/>
</dbReference>
<reference evidence="4 5" key="1">
    <citation type="submission" date="2015-09" db="EMBL/GenBank/DDBJ databases">
        <title>Draft genome sequence of a Caloramator mitchellensis, a moderate thermophile from the Great Artesian Basin of Australia.</title>
        <authorList>
            <person name="Patel B.K."/>
        </authorList>
    </citation>
    <scope>NUCLEOTIDE SEQUENCE [LARGE SCALE GENOMIC DNA]</scope>
    <source>
        <strain evidence="4 5">VF08</strain>
    </source>
</reference>
<dbReference type="OrthoDB" id="9804747at2"/>
<feature type="transmembrane region" description="Helical" evidence="1">
    <location>
        <begin position="148"/>
        <end position="171"/>
    </location>
</feature>
<feature type="transmembrane region" description="Helical" evidence="1">
    <location>
        <begin position="67"/>
        <end position="91"/>
    </location>
</feature>
<dbReference type="PROSITE" id="PS51831">
    <property type="entry name" value="HD"/>
    <property type="match status" value="1"/>
</dbReference>
<dbReference type="InterPro" id="IPR037522">
    <property type="entry name" value="HD_GYP_dom"/>
</dbReference>
<dbReference type="STRING" id="908809.ABG79_00592"/>
<proteinExistence type="predicted"/>
<dbReference type="InterPro" id="IPR006674">
    <property type="entry name" value="HD_domain"/>
</dbReference>
<dbReference type="Gene3D" id="1.10.3210.10">
    <property type="entry name" value="Hypothetical protein af1432"/>
    <property type="match status" value="1"/>
</dbReference>
<evidence type="ECO:0000259" key="2">
    <source>
        <dbReference type="PROSITE" id="PS51831"/>
    </source>
</evidence>
<feature type="transmembrane region" description="Helical" evidence="1">
    <location>
        <begin position="37"/>
        <end position="55"/>
    </location>
</feature>
<dbReference type="PANTHER" id="PTHR43155:SF2">
    <property type="entry name" value="CYCLIC DI-GMP PHOSPHODIESTERASE PA4108"/>
    <property type="match status" value="1"/>
</dbReference>